<organism evidence="2">
    <name type="scientific">uncultured Rubrobacteraceae bacterium</name>
    <dbReference type="NCBI Taxonomy" id="349277"/>
    <lineage>
        <taxon>Bacteria</taxon>
        <taxon>Bacillati</taxon>
        <taxon>Actinomycetota</taxon>
        <taxon>Rubrobacteria</taxon>
        <taxon>Rubrobacterales</taxon>
        <taxon>Rubrobacteraceae</taxon>
        <taxon>environmental samples</taxon>
    </lineage>
</organism>
<evidence type="ECO:0000256" key="1">
    <source>
        <dbReference type="SAM" id="MobiDB-lite"/>
    </source>
</evidence>
<feature type="compositionally biased region" description="Basic and acidic residues" evidence="1">
    <location>
        <begin position="1"/>
        <end position="22"/>
    </location>
</feature>
<name>A0A6J4NYK4_9ACTN</name>
<gene>
    <name evidence="2" type="ORF">AVDCRST_MAG03-1218</name>
</gene>
<dbReference type="AlphaFoldDB" id="A0A6J4NYK4"/>
<evidence type="ECO:0000313" key="2">
    <source>
        <dbReference type="EMBL" id="CAA9400970.1"/>
    </source>
</evidence>
<dbReference type="EMBL" id="CADCUT010000068">
    <property type="protein sequence ID" value="CAA9400970.1"/>
    <property type="molecule type" value="Genomic_DNA"/>
</dbReference>
<sequence length="95" mass="10283">MHRDTETGARADAEDRRDHPPRVADALKSGVTVSIATWSGRQLRGTVSDRDATGLLLDLDDGADGQGGYAFLPWSSVEQVDIPEVAHRPVKFLQG</sequence>
<protein>
    <submittedName>
        <fullName evidence="2">Uncharacterized protein</fullName>
    </submittedName>
</protein>
<proteinExistence type="predicted"/>
<accession>A0A6J4NYK4</accession>
<reference evidence="2" key="1">
    <citation type="submission" date="2020-02" db="EMBL/GenBank/DDBJ databases">
        <authorList>
            <person name="Meier V. D."/>
        </authorList>
    </citation>
    <scope>NUCLEOTIDE SEQUENCE</scope>
    <source>
        <strain evidence="2">AVDCRST_MAG03</strain>
    </source>
</reference>
<feature type="region of interest" description="Disordered" evidence="1">
    <location>
        <begin position="1"/>
        <end position="26"/>
    </location>
</feature>